<dbReference type="PROSITE" id="PS50930">
    <property type="entry name" value="HTH_LYTTR"/>
    <property type="match status" value="1"/>
</dbReference>
<dbReference type="PROSITE" id="PS50110">
    <property type="entry name" value="RESPONSE_REGULATORY"/>
    <property type="match status" value="1"/>
</dbReference>
<dbReference type="InterPro" id="IPR007492">
    <property type="entry name" value="LytTR_DNA-bd_dom"/>
</dbReference>
<evidence type="ECO:0000313" key="4">
    <source>
        <dbReference type="EMBL" id="SDW40253.1"/>
    </source>
</evidence>
<name>A0A8X8IDT9_9BACT</name>
<dbReference type="EMBL" id="FNNO01000002">
    <property type="protein sequence ID" value="SDW40253.1"/>
    <property type="molecule type" value="Genomic_DNA"/>
</dbReference>
<evidence type="ECO:0000259" key="3">
    <source>
        <dbReference type="PROSITE" id="PS50930"/>
    </source>
</evidence>
<dbReference type="GO" id="GO:0003677">
    <property type="term" value="F:DNA binding"/>
    <property type="evidence" value="ECO:0007669"/>
    <property type="project" value="InterPro"/>
</dbReference>
<keyword evidence="1" id="KW-0597">Phosphoprotein</keyword>
<feature type="domain" description="HTH LytTR-type" evidence="3">
    <location>
        <begin position="129"/>
        <end position="227"/>
    </location>
</feature>
<dbReference type="SUPFAM" id="SSF52172">
    <property type="entry name" value="CheY-like"/>
    <property type="match status" value="1"/>
</dbReference>
<proteinExistence type="predicted"/>
<dbReference type="Proteomes" id="UP000198711">
    <property type="component" value="Unassembled WGS sequence"/>
</dbReference>
<dbReference type="GO" id="GO:0000156">
    <property type="term" value="F:phosphorelay response regulator activity"/>
    <property type="evidence" value="ECO:0007669"/>
    <property type="project" value="InterPro"/>
</dbReference>
<comment type="caution">
    <text evidence="4">The sequence shown here is derived from an EMBL/GenBank/DDBJ whole genome shotgun (WGS) entry which is preliminary data.</text>
</comment>
<protein>
    <submittedName>
        <fullName evidence="4">Two component transcriptional regulator, LytTR family</fullName>
    </submittedName>
</protein>
<sequence length="231" mass="26869">MKLKCIITDDEPMARKGLRGYAEKIDFLELVAVCEDAMQLNQLLRRQHADLLFLDINMPLLSGIEFLKMNPIAPKVVFTTAYEAYALEGYELDILDYLLKPISFERFLKAANKAYDYFRLQQSNDAGYLFVKTDTRLEKLVFNEILFVEALENYLSIQLPDRKIMIRSTLKTMATSLPAQQFAQTHKSYLVNLDRIQAVEGNLLQIDRFRVPVARQQKEQVMEKILKNKLH</sequence>
<dbReference type="InterPro" id="IPR001789">
    <property type="entry name" value="Sig_transdc_resp-reg_receiver"/>
</dbReference>
<reference evidence="4 5" key="1">
    <citation type="submission" date="2016-10" db="EMBL/GenBank/DDBJ databases">
        <authorList>
            <person name="Varghese N."/>
            <person name="Submissions S."/>
        </authorList>
    </citation>
    <scope>NUCLEOTIDE SEQUENCE [LARGE SCALE GENOMIC DNA]</scope>
    <source>
        <strain evidence="4 5">DSM 25353</strain>
    </source>
</reference>
<organism evidence="4 5">
    <name type="scientific">Hydrobacter penzbergensis</name>
    <dbReference type="NCBI Taxonomy" id="1235997"/>
    <lineage>
        <taxon>Bacteria</taxon>
        <taxon>Pseudomonadati</taxon>
        <taxon>Bacteroidota</taxon>
        <taxon>Chitinophagia</taxon>
        <taxon>Chitinophagales</taxon>
        <taxon>Chitinophagaceae</taxon>
        <taxon>Hydrobacter</taxon>
    </lineage>
</organism>
<keyword evidence="5" id="KW-1185">Reference proteome</keyword>
<dbReference type="AlphaFoldDB" id="A0A8X8IDT9"/>
<gene>
    <name evidence="4" type="ORF">SAMN05444410_102215</name>
</gene>
<evidence type="ECO:0000313" key="5">
    <source>
        <dbReference type="Proteomes" id="UP000198711"/>
    </source>
</evidence>
<dbReference type="PANTHER" id="PTHR37299">
    <property type="entry name" value="TRANSCRIPTIONAL REGULATOR-RELATED"/>
    <property type="match status" value="1"/>
</dbReference>
<dbReference type="SMART" id="SM00448">
    <property type="entry name" value="REC"/>
    <property type="match status" value="1"/>
</dbReference>
<feature type="domain" description="Response regulatory" evidence="2">
    <location>
        <begin position="4"/>
        <end position="115"/>
    </location>
</feature>
<dbReference type="Pfam" id="PF00072">
    <property type="entry name" value="Response_reg"/>
    <property type="match status" value="1"/>
</dbReference>
<dbReference type="Pfam" id="PF04397">
    <property type="entry name" value="LytTR"/>
    <property type="match status" value="1"/>
</dbReference>
<dbReference type="InterPro" id="IPR011006">
    <property type="entry name" value="CheY-like_superfamily"/>
</dbReference>
<feature type="modified residue" description="4-aspartylphosphate" evidence="1">
    <location>
        <position position="55"/>
    </location>
</feature>
<dbReference type="Gene3D" id="2.40.50.1020">
    <property type="entry name" value="LytTr DNA-binding domain"/>
    <property type="match status" value="1"/>
</dbReference>
<dbReference type="PANTHER" id="PTHR37299:SF1">
    <property type="entry name" value="STAGE 0 SPORULATION PROTEIN A HOMOLOG"/>
    <property type="match status" value="1"/>
</dbReference>
<dbReference type="Gene3D" id="3.40.50.2300">
    <property type="match status" value="1"/>
</dbReference>
<dbReference type="InterPro" id="IPR046947">
    <property type="entry name" value="LytR-like"/>
</dbReference>
<evidence type="ECO:0000256" key="1">
    <source>
        <dbReference type="PROSITE-ProRule" id="PRU00169"/>
    </source>
</evidence>
<dbReference type="SMART" id="SM00850">
    <property type="entry name" value="LytTR"/>
    <property type="match status" value="1"/>
</dbReference>
<evidence type="ECO:0000259" key="2">
    <source>
        <dbReference type="PROSITE" id="PS50110"/>
    </source>
</evidence>
<accession>A0A8X8IDT9</accession>